<dbReference type="Proteomes" id="UP000615446">
    <property type="component" value="Unassembled WGS sequence"/>
</dbReference>
<dbReference type="SUPFAM" id="SSF53098">
    <property type="entry name" value="Ribonuclease H-like"/>
    <property type="match status" value="1"/>
</dbReference>
<comment type="caution">
    <text evidence="2">The sequence shown here is derived from an EMBL/GenBank/DDBJ whole genome shotgun (WGS) entry which is preliminary data.</text>
</comment>
<dbReference type="Gene3D" id="3.30.420.10">
    <property type="entry name" value="Ribonuclease H-like superfamily/Ribonuclease H"/>
    <property type="match status" value="1"/>
</dbReference>
<dbReference type="GO" id="GO:0004523">
    <property type="term" value="F:RNA-DNA hybrid ribonuclease activity"/>
    <property type="evidence" value="ECO:0007669"/>
    <property type="project" value="InterPro"/>
</dbReference>
<dbReference type="OrthoDB" id="2386076at2759"/>
<proteinExistence type="predicted"/>
<reference evidence="2" key="1">
    <citation type="submission" date="2019-10" db="EMBL/GenBank/DDBJ databases">
        <title>Conservation and host-specific expression of non-tandemly repeated heterogenous ribosome RNA gene in arbuscular mycorrhizal fungi.</title>
        <authorList>
            <person name="Maeda T."/>
            <person name="Kobayashi Y."/>
            <person name="Nakagawa T."/>
            <person name="Ezawa T."/>
            <person name="Yamaguchi K."/>
            <person name="Bino T."/>
            <person name="Nishimoto Y."/>
            <person name="Shigenobu S."/>
            <person name="Kawaguchi M."/>
        </authorList>
    </citation>
    <scope>NUCLEOTIDE SEQUENCE</scope>
    <source>
        <strain evidence="2">HR1</strain>
    </source>
</reference>
<dbReference type="GO" id="GO:0003676">
    <property type="term" value="F:nucleic acid binding"/>
    <property type="evidence" value="ECO:0007669"/>
    <property type="project" value="InterPro"/>
</dbReference>
<name>A0A8H3KWW7_9GLOM</name>
<sequence length="501" mass="58835">MHDCNKGQTSPYSGRSQLALTPNKQLLQHFEVNSKLEALHIIQQHLKDEDTLSFYTDGSLINTNTQTASMTTSFIHVSDTNLITHSFTTTIENWPSSLRAELFAILLSLIVSPYGCQVDINTDSQNSINIIQRIYNNPTFSIRDYFRLPNNNIVINNIVSIIKAKNLTLRFNKVKAHNNNYFNERIDQECKIAHYNSTPALVIKQQYFNNIQFIPQWGSIPIERKLRKFITDSSNIKNHLSFLHLPQNYKYKDVVDWDITLWILCNNGEKAETNFEQHRKMIFKYKLLSEQLAVLEKTKRQYYDIYQDSDCPLCAEEKETFTHIWLCPYQTEAFSQLYNNFKNALIFGILNLTTDVSAQQLSNQFDLLLYTKSFHASNITFIDIIKGFVPITLVEWLQKYTTATQRRNLLIKAFDKLYEDSLELWKLRCEAFASIKHMCGITQYMKRLISYNTKYKEPFISYHNINFLFDFSPFNIEYIEYINLLIRFNVAYIDLFAFDTP</sequence>
<evidence type="ECO:0000313" key="2">
    <source>
        <dbReference type="EMBL" id="GES77427.1"/>
    </source>
</evidence>
<gene>
    <name evidence="2" type="ORF">RCL2_000479900</name>
</gene>
<dbReference type="InterPro" id="IPR002156">
    <property type="entry name" value="RNaseH_domain"/>
</dbReference>
<dbReference type="EMBL" id="BLAL01000030">
    <property type="protein sequence ID" value="GES77427.1"/>
    <property type="molecule type" value="Genomic_DNA"/>
</dbReference>
<protein>
    <submittedName>
        <fullName evidence="2">Ribonuclease H-like domain-containing protein</fullName>
    </submittedName>
</protein>
<feature type="domain" description="RNase H type-1" evidence="1">
    <location>
        <begin position="48"/>
        <end position="195"/>
    </location>
</feature>
<accession>A0A8H3KWW7</accession>
<dbReference type="AlphaFoldDB" id="A0A8H3KWW7"/>
<dbReference type="InterPro" id="IPR036397">
    <property type="entry name" value="RNaseH_sf"/>
</dbReference>
<dbReference type="Pfam" id="PF00075">
    <property type="entry name" value="RNase_H"/>
    <property type="match status" value="1"/>
</dbReference>
<evidence type="ECO:0000313" key="3">
    <source>
        <dbReference type="Proteomes" id="UP000615446"/>
    </source>
</evidence>
<evidence type="ECO:0000259" key="1">
    <source>
        <dbReference type="PROSITE" id="PS50879"/>
    </source>
</evidence>
<dbReference type="InterPro" id="IPR012337">
    <property type="entry name" value="RNaseH-like_sf"/>
</dbReference>
<organism evidence="2 3">
    <name type="scientific">Rhizophagus clarus</name>
    <dbReference type="NCBI Taxonomy" id="94130"/>
    <lineage>
        <taxon>Eukaryota</taxon>
        <taxon>Fungi</taxon>
        <taxon>Fungi incertae sedis</taxon>
        <taxon>Mucoromycota</taxon>
        <taxon>Glomeromycotina</taxon>
        <taxon>Glomeromycetes</taxon>
        <taxon>Glomerales</taxon>
        <taxon>Glomeraceae</taxon>
        <taxon>Rhizophagus</taxon>
    </lineage>
</organism>
<dbReference type="PROSITE" id="PS50879">
    <property type="entry name" value="RNASE_H_1"/>
    <property type="match status" value="1"/>
</dbReference>